<name>K2FFH4_9BACT</name>
<organism evidence="1">
    <name type="scientific">uncultured bacterium</name>
    <name type="common">gcode 4</name>
    <dbReference type="NCBI Taxonomy" id="1234023"/>
    <lineage>
        <taxon>Bacteria</taxon>
        <taxon>environmental samples</taxon>
    </lineage>
</organism>
<comment type="caution">
    <text evidence="1">The sequence shown here is derived from an EMBL/GenBank/DDBJ whole genome shotgun (WGS) entry which is preliminary data.</text>
</comment>
<proteinExistence type="predicted"/>
<gene>
    <name evidence="1" type="ORF">ACD_2C00073G0039</name>
</gene>
<dbReference type="AlphaFoldDB" id="K2FFH4"/>
<reference evidence="1" key="1">
    <citation type="journal article" date="2012" name="Science">
        <title>Fermentation, hydrogen, and sulfur metabolism in multiple uncultivated bacterial phyla.</title>
        <authorList>
            <person name="Wrighton K.C."/>
            <person name="Thomas B.C."/>
            <person name="Sharon I."/>
            <person name="Miller C.S."/>
            <person name="Castelle C.J."/>
            <person name="VerBerkmoes N.C."/>
            <person name="Wilkins M.J."/>
            <person name="Hettich R.L."/>
            <person name="Lipton M.S."/>
            <person name="Williams K.H."/>
            <person name="Long P.E."/>
            <person name="Banfield J.F."/>
        </authorList>
    </citation>
    <scope>NUCLEOTIDE SEQUENCE [LARGE SCALE GENOMIC DNA]</scope>
</reference>
<evidence type="ECO:0000313" key="1">
    <source>
        <dbReference type="EMBL" id="EKE29951.1"/>
    </source>
</evidence>
<accession>K2FFH4</accession>
<protein>
    <submittedName>
        <fullName evidence="1">Uncharacterized protein</fullName>
    </submittedName>
</protein>
<sequence>MNLEIYSKTELEQLSKILKKFRNLRRNVGKKSSEVLHYELTWTQRILVEYFPTLKKEDVQDETLKIFKGFFWIELNPEDITWKENEILAWGMRVFFWDDMVDLSFESMRNRLRKI</sequence>
<dbReference type="EMBL" id="AMFJ01000073">
    <property type="protein sequence ID" value="EKE29951.1"/>
    <property type="molecule type" value="Genomic_DNA"/>
</dbReference>